<dbReference type="OrthoDB" id="3900342at2759"/>
<sequence length="154" mass="16908">MGSVTPLKTDCAVSGTFHFILYLSRLAGTSPVKFEKVNVTLTSIYSLDRDKVVDGYESSNNTGFMRIALIIHLLVHYAVGGAITATGLNRMRHMIDCTARLQEIYMGEVKRDTELGIQKVVTDSNRLAGVACVSYCKGLHRFTNALKKAYASVV</sequence>
<evidence type="ECO:0000313" key="2">
    <source>
        <dbReference type="EMBL" id="CAB3225611.1"/>
    </source>
</evidence>
<dbReference type="AlphaFoldDB" id="A0A8S0Z1J8"/>
<dbReference type="EMBL" id="CADEBD010000226">
    <property type="protein sequence ID" value="CAB3225611.1"/>
    <property type="molecule type" value="Genomic_DNA"/>
</dbReference>
<keyword evidence="1" id="KW-1133">Transmembrane helix</keyword>
<accession>A0A8S0Z1J8</accession>
<name>A0A8S0Z1J8_ARCPL</name>
<gene>
    <name evidence="2" type="ORF">APLA_LOCUS2336</name>
</gene>
<proteinExistence type="predicted"/>
<keyword evidence="1" id="KW-0472">Membrane</keyword>
<dbReference type="Proteomes" id="UP000494256">
    <property type="component" value="Unassembled WGS sequence"/>
</dbReference>
<reference evidence="2 3" key="1">
    <citation type="submission" date="2020-04" db="EMBL/GenBank/DDBJ databases">
        <authorList>
            <person name="Wallbank WR R."/>
            <person name="Pardo Diaz C."/>
            <person name="Kozak K."/>
            <person name="Martin S."/>
            <person name="Jiggins C."/>
            <person name="Moest M."/>
            <person name="Warren A I."/>
            <person name="Byers J.R.P. K."/>
            <person name="Montejo-Kovacevich G."/>
            <person name="Yen C E."/>
        </authorList>
    </citation>
    <scope>NUCLEOTIDE SEQUENCE [LARGE SCALE GENOMIC DNA]</scope>
</reference>
<evidence type="ECO:0000256" key="1">
    <source>
        <dbReference type="SAM" id="Phobius"/>
    </source>
</evidence>
<evidence type="ECO:0000313" key="3">
    <source>
        <dbReference type="Proteomes" id="UP000494256"/>
    </source>
</evidence>
<feature type="transmembrane region" description="Helical" evidence="1">
    <location>
        <begin position="64"/>
        <end position="85"/>
    </location>
</feature>
<protein>
    <submittedName>
        <fullName evidence="2">Uncharacterized protein</fullName>
    </submittedName>
</protein>
<keyword evidence="1" id="KW-0812">Transmembrane</keyword>
<comment type="caution">
    <text evidence="2">The sequence shown here is derived from an EMBL/GenBank/DDBJ whole genome shotgun (WGS) entry which is preliminary data.</text>
</comment>
<organism evidence="2 3">
    <name type="scientific">Arctia plantaginis</name>
    <name type="common">Wood tiger moth</name>
    <name type="synonym">Phalaena plantaginis</name>
    <dbReference type="NCBI Taxonomy" id="874455"/>
    <lineage>
        <taxon>Eukaryota</taxon>
        <taxon>Metazoa</taxon>
        <taxon>Ecdysozoa</taxon>
        <taxon>Arthropoda</taxon>
        <taxon>Hexapoda</taxon>
        <taxon>Insecta</taxon>
        <taxon>Pterygota</taxon>
        <taxon>Neoptera</taxon>
        <taxon>Endopterygota</taxon>
        <taxon>Lepidoptera</taxon>
        <taxon>Glossata</taxon>
        <taxon>Ditrysia</taxon>
        <taxon>Noctuoidea</taxon>
        <taxon>Erebidae</taxon>
        <taxon>Arctiinae</taxon>
        <taxon>Arctia</taxon>
    </lineage>
</organism>